<name>A0ABZ1CFZ7_9PROT</name>
<dbReference type="RefSeq" id="WP_324778823.1">
    <property type="nucleotide sequence ID" value="NZ_CP141769.1"/>
</dbReference>
<keyword evidence="3" id="KW-1185">Reference proteome</keyword>
<reference evidence="2 3" key="1">
    <citation type="submission" date="2023-12" db="EMBL/GenBank/DDBJ databases">
        <title>Thiobacillus sedimentum sp. nov., a chemolithoautotrophic sulfur-oxidizing bacterium isolated from freshwater sediment.</title>
        <authorList>
            <person name="Luo J."/>
            <person name="Dai C."/>
        </authorList>
    </citation>
    <scope>NUCLEOTIDE SEQUENCE [LARGE SCALE GENOMIC DNA]</scope>
    <source>
        <strain evidence="2 3">SCUT-2</strain>
    </source>
</reference>
<protein>
    <submittedName>
        <fullName evidence="2">Uncharacterized protein</fullName>
    </submittedName>
</protein>
<evidence type="ECO:0000313" key="3">
    <source>
        <dbReference type="Proteomes" id="UP001334732"/>
    </source>
</evidence>
<gene>
    <name evidence="2" type="ORF">VA613_09750</name>
</gene>
<dbReference type="EMBL" id="CP141769">
    <property type="protein sequence ID" value="WRS38294.1"/>
    <property type="molecule type" value="Genomic_DNA"/>
</dbReference>
<sequence length="57" mass="6428">MSALPIYQVEFIPLERRLGDRRVAPRNAALPAGVTADRRKQPSRRAEDRKTATLKAI</sequence>
<evidence type="ECO:0000256" key="1">
    <source>
        <dbReference type="SAM" id="MobiDB-lite"/>
    </source>
</evidence>
<dbReference type="Proteomes" id="UP001334732">
    <property type="component" value="Chromosome"/>
</dbReference>
<accession>A0ABZ1CFZ7</accession>
<evidence type="ECO:0000313" key="2">
    <source>
        <dbReference type="EMBL" id="WRS38294.1"/>
    </source>
</evidence>
<proteinExistence type="predicted"/>
<feature type="compositionally biased region" description="Basic and acidic residues" evidence="1">
    <location>
        <begin position="36"/>
        <end position="51"/>
    </location>
</feature>
<feature type="region of interest" description="Disordered" evidence="1">
    <location>
        <begin position="29"/>
        <end position="57"/>
    </location>
</feature>
<organism evidence="2 3">
    <name type="scientific">Thiobacillus sedimenti</name>
    <dbReference type="NCBI Taxonomy" id="3110231"/>
    <lineage>
        <taxon>Bacteria</taxon>
        <taxon>Pseudomonadati</taxon>
        <taxon>Pseudomonadota</taxon>
        <taxon>Betaproteobacteria</taxon>
        <taxon>Nitrosomonadales</taxon>
        <taxon>Thiobacillaceae</taxon>
        <taxon>Thiobacillus</taxon>
    </lineage>
</organism>